<accession>W2KT89</accession>
<dbReference type="Proteomes" id="UP000054423">
    <property type="component" value="Unassembled WGS sequence"/>
</dbReference>
<evidence type="ECO:0000313" key="1">
    <source>
        <dbReference type="EMBL" id="ETL24123.1"/>
    </source>
</evidence>
<evidence type="ECO:0008006" key="3">
    <source>
        <dbReference type="Google" id="ProtNLM"/>
    </source>
</evidence>
<dbReference type="AlphaFoldDB" id="W2KT89"/>
<feature type="non-terminal residue" evidence="2">
    <location>
        <position position="1"/>
    </location>
</feature>
<evidence type="ECO:0000313" key="2">
    <source>
        <dbReference type="EMBL" id="ETL88327.1"/>
    </source>
</evidence>
<dbReference type="EMBL" id="KI680806">
    <property type="protein sequence ID" value="ETL88327.1"/>
    <property type="molecule type" value="Genomic_DNA"/>
</dbReference>
<dbReference type="EMBL" id="KI677080">
    <property type="protein sequence ID" value="ETL24123.1"/>
    <property type="molecule type" value="Genomic_DNA"/>
</dbReference>
<reference evidence="1" key="2">
    <citation type="submission" date="2013-11" db="EMBL/GenBank/DDBJ databases">
        <title>The Genome Sequence of Phytophthora parasitica CJ05E6.</title>
        <authorList>
            <consortium name="The Broad Institute Genomics Platform"/>
            <person name="Russ C."/>
            <person name="Tyler B."/>
            <person name="Panabieres F."/>
            <person name="Shan W."/>
            <person name="Tripathy S."/>
            <person name="Grunwald N."/>
            <person name="Machado M."/>
            <person name="Johnson C.S."/>
            <person name="Arredondo F."/>
            <person name="Hong C."/>
            <person name="Coffey M."/>
            <person name="Young S.K."/>
            <person name="Zeng Q."/>
            <person name="Gargeya S."/>
            <person name="Fitzgerald M."/>
            <person name="Abouelleil A."/>
            <person name="Alvarado L."/>
            <person name="Chapman S.B."/>
            <person name="Gainer-Dewar J."/>
            <person name="Goldberg J."/>
            <person name="Griggs A."/>
            <person name="Gujja S."/>
            <person name="Hansen M."/>
            <person name="Howarth C."/>
            <person name="Imamovic A."/>
            <person name="Ireland A."/>
            <person name="Larimer J."/>
            <person name="McCowan C."/>
            <person name="Murphy C."/>
            <person name="Pearson M."/>
            <person name="Poon T.W."/>
            <person name="Priest M."/>
            <person name="Roberts A."/>
            <person name="Saif S."/>
            <person name="Shea T."/>
            <person name="Sykes S."/>
            <person name="Wortman J."/>
            <person name="Nusbaum C."/>
            <person name="Birren B."/>
        </authorList>
    </citation>
    <scope>NUCLEOTIDE SEQUENCE [LARGE SCALE GENOMIC DNA]</scope>
    <source>
        <strain evidence="1">CJ05E6</strain>
    </source>
</reference>
<dbReference type="Proteomes" id="UP000053864">
    <property type="component" value="Unassembled WGS sequence"/>
</dbReference>
<name>W2KT89_PHYNI</name>
<proteinExistence type="predicted"/>
<reference evidence="2" key="1">
    <citation type="submission" date="2013-11" db="EMBL/GenBank/DDBJ databases">
        <title>The Genome Sequence of Phytophthora parasitica CHvinca01.</title>
        <authorList>
            <consortium name="The Broad Institute Genomics Platform"/>
            <person name="Russ C."/>
            <person name="Tyler B."/>
            <person name="Panabieres F."/>
            <person name="Shan W."/>
            <person name="Tripathy S."/>
            <person name="Grunwald N."/>
            <person name="Machado M."/>
            <person name="Johnson C.S."/>
            <person name="Arredondo F."/>
            <person name="Hong C."/>
            <person name="Coffey M."/>
            <person name="Young S.K."/>
            <person name="Zeng Q."/>
            <person name="Gargeya S."/>
            <person name="Fitzgerald M."/>
            <person name="Abouelleil A."/>
            <person name="Alvarado L."/>
            <person name="Chapman S.B."/>
            <person name="Gainer-Dewar J."/>
            <person name="Goldberg J."/>
            <person name="Griggs A."/>
            <person name="Gujja S."/>
            <person name="Hansen M."/>
            <person name="Howarth C."/>
            <person name="Imamovic A."/>
            <person name="Ireland A."/>
            <person name="Larimer J."/>
            <person name="McCowan C."/>
            <person name="Murphy C."/>
            <person name="Pearson M."/>
            <person name="Poon T.W."/>
            <person name="Priest M."/>
            <person name="Roberts A."/>
            <person name="Saif S."/>
            <person name="Shea T."/>
            <person name="Sykes S."/>
            <person name="Wortman J."/>
            <person name="Nusbaum C."/>
            <person name="Birren B."/>
        </authorList>
    </citation>
    <scope>NUCLEOTIDE SEQUENCE [LARGE SCALE GENOMIC DNA]</scope>
    <source>
        <strain evidence="2">CHvinca01</strain>
    </source>
</reference>
<sequence length="159" mass="17753">INVLGAVQFSIEAWAAVTPTTIANCWIKYNATMLGRTRAGGDYDHLVSSNNVEELEAMMSKWEGSVCASDYVVVDDEVDVHEPDVIVDDEEEKEEEEESQDTVIQPVIALRHCLELSSFLLQCGVQTDSERRALSTVTALVRETTLKAKQQKTMRDFVV</sequence>
<dbReference type="OrthoDB" id="121619at2759"/>
<organism evidence="2">
    <name type="scientific">Phytophthora nicotianae</name>
    <name type="common">Potato buckeye rot agent</name>
    <name type="synonym">Phytophthora parasitica</name>
    <dbReference type="NCBI Taxonomy" id="4792"/>
    <lineage>
        <taxon>Eukaryota</taxon>
        <taxon>Sar</taxon>
        <taxon>Stramenopiles</taxon>
        <taxon>Oomycota</taxon>
        <taxon>Peronosporomycetes</taxon>
        <taxon>Peronosporales</taxon>
        <taxon>Peronosporaceae</taxon>
        <taxon>Phytophthora</taxon>
    </lineage>
</organism>
<protein>
    <recommendedName>
        <fullName evidence="3">DDE-1 domain-containing protein</fullName>
    </recommendedName>
</protein>
<gene>
    <name evidence="1" type="ORF">L916_21865</name>
    <name evidence="2" type="ORF">L917_12585</name>
</gene>